<feature type="transmembrane region" description="Helical" evidence="1">
    <location>
        <begin position="46"/>
        <end position="65"/>
    </location>
</feature>
<evidence type="ECO:0000313" key="3">
    <source>
        <dbReference type="Proteomes" id="UP000670776"/>
    </source>
</evidence>
<comment type="caution">
    <text evidence="2">The sequence shown here is derived from an EMBL/GenBank/DDBJ whole genome shotgun (WGS) entry which is preliminary data.</text>
</comment>
<dbReference type="RefSeq" id="WP_209652788.1">
    <property type="nucleotide sequence ID" value="NZ_JAGJCB010000002.1"/>
</dbReference>
<keyword evidence="3" id="KW-1185">Reference proteome</keyword>
<keyword evidence="1" id="KW-0472">Membrane</keyword>
<feature type="transmembrane region" description="Helical" evidence="1">
    <location>
        <begin position="12"/>
        <end position="34"/>
    </location>
</feature>
<sequence>MNLLIESDALGQAILLMLIFMIGVPIVLFIAGLITYTKNKKRGKTILIIATIYSLISAGVCGGFMI</sequence>
<dbReference type="Proteomes" id="UP000670776">
    <property type="component" value="Unassembled WGS sequence"/>
</dbReference>
<evidence type="ECO:0000313" key="2">
    <source>
        <dbReference type="EMBL" id="MBP0902925.1"/>
    </source>
</evidence>
<accession>A0ABS4BQR6</accession>
<name>A0ABS4BQR6_9FLAO</name>
<reference evidence="2 3" key="1">
    <citation type="submission" date="2021-04" db="EMBL/GenBank/DDBJ databases">
        <title>Mariniflexile gromovii gen. nov., sp. nov., a gliding bacterium isolated from the sea urchin Strongylocentrotus intermedius.</title>
        <authorList>
            <person name="Ko S."/>
            <person name="Le V."/>
            <person name="Ahn C.-Y."/>
            <person name="Oh H.-M."/>
        </authorList>
    </citation>
    <scope>NUCLEOTIDE SEQUENCE [LARGE SCALE GENOMIC DNA]</scope>
    <source>
        <strain evidence="2 3">KCTC 12570</strain>
    </source>
</reference>
<protein>
    <submittedName>
        <fullName evidence="2">Uncharacterized protein</fullName>
    </submittedName>
</protein>
<keyword evidence="1" id="KW-0812">Transmembrane</keyword>
<organism evidence="2 3">
    <name type="scientific">Mariniflexile gromovii</name>
    <dbReference type="NCBI Taxonomy" id="362523"/>
    <lineage>
        <taxon>Bacteria</taxon>
        <taxon>Pseudomonadati</taxon>
        <taxon>Bacteroidota</taxon>
        <taxon>Flavobacteriia</taxon>
        <taxon>Flavobacteriales</taxon>
        <taxon>Flavobacteriaceae</taxon>
        <taxon>Mariniflexile</taxon>
    </lineage>
</organism>
<gene>
    <name evidence="2" type="ORF">J8H85_03705</name>
</gene>
<keyword evidence="1" id="KW-1133">Transmembrane helix</keyword>
<dbReference type="EMBL" id="JAGJCB010000002">
    <property type="protein sequence ID" value="MBP0902925.1"/>
    <property type="molecule type" value="Genomic_DNA"/>
</dbReference>
<evidence type="ECO:0000256" key="1">
    <source>
        <dbReference type="SAM" id="Phobius"/>
    </source>
</evidence>
<proteinExistence type="predicted"/>